<dbReference type="PANTHER" id="PTHR33988">
    <property type="entry name" value="ENDORIBONUCLEASE MAZF-RELATED"/>
    <property type="match status" value="1"/>
</dbReference>
<sequence>MKRGEIYYANLNPSVGSEMSKNRPVLIVSNDINNRAASTITILPITSNMSRIYPFEVFLSPSDSGLPKPSKVQAQQIRTISKQRINGGVVGLLNETLMQSVDAAITLHLGLNDNR</sequence>
<keyword evidence="3" id="KW-0378">Hydrolase</keyword>
<comment type="similarity">
    <text evidence="1 3">Belongs to the PemK/MazF family.</text>
</comment>
<evidence type="ECO:0000313" key="4">
    <source>
        <dbReference type="EMBL" id="EHJ09679.1"/>
    </source>
</evidence>
<comment type="function">
    <text evidence="3">Toxic component of a type II toxin-antitoxin (TA) system.</text>
</comment>
<dbReference type="Proteomes" id="UP000003477">
    <property type="component" value="Unassembled WGS sequence"/>
</dbReference>
<dbReference type="GeneID" id="88768846"/>
<organism evidence="4 5">
    <name type="scientific">Crocosphaera watsonii WH 0003</name>
    <dbReference type="NCBI Taxonomy" id="423471"/>
    <lineage>
        <taxon>Bacteria</taxon>
        <taxon>Bacillati</taxon>
        <taxon>Cyanobacteriota</taxon>
        <taxon>Cyanophyceae</taxon>
        <taxon>Oscillatoriophycideae</taxon>
        <taxon>Chroococcales</taxon>
        <taxon>Aphanothecaceae</taxon>
        <taxon>Crocosphaera</taxon>
    </lineage>
</organism>
<dbReference type="RefSeq" id="WP_007313287.1">
    <property type="nucleotide sequence ID" value="NZ_AESD01000876.1"/>
</dbReference>
<dbReference type="InterPro" id="IPR003477">
    <property type="entry name" value="PemK-like"/>
</dbReference>
<reference evidence="4 5" key="1">
    <citation type="journal article" date="2011" name="Front. Microbiol.">
        <title>Two Strains of Crocosphaera watsonii with Highly Conserved Genomes are Distinguished by Strain-Specific Features.</title>
        <authorList>
            <person name="Bench S.R."/>
            <person name="Ilikchyan I.N."/>
            <person name="Tripp H.J."/>
            <person name="Zehr J.P."/>
        </authorList>
    </citation>
    <scope>NUCLEOTIDE SEQUENCE [LARGE SCALE GENOMIC DNA]</scope>
    <source>
        <strain evidence="4 5">WH 0003</strain>
    </source>
</reference>
<dbReference type="GO" id="GO:0003677">
    <property type="term" value="F:DNA binding"/>
    <property type="evidence" value="ECO:0007669"/>
    <property type="project" value="InterPro"/>
</dbReference>
<dbReference type="PANTHER" id="PTHR33988:SF1">
    <property type="entry name" value="ENDORIBONUCLEASE MAZF7-RELATED"/>
    <property type="match status" value="1"/>
</dbReference>
<keyword evidence="2" id="KW-1277">Toxin-antitoxin system</keyword>
<dbReference type="GO" id="GO:0004521">
    <property type="term" value="F:RNA endonuclease activity"/>
    <property type="evidence" value="ECO:0007669"/>
    <property type="project" value="TreeGrafter"/>
</dbReference>
<keyword evidence="3" id="KW-0540">Nuclease</keyword>
<accession>G5JDQ8</accession>
<dbReference type="InterPro" id="IPR011067">
    <property type="entry name" value="Plasmid_toxin/cell-grow_inhib"/>
</dbReference>
<proteinExistence type="inferred from homology"/>
<dbReference type="PIRSF" id="PIRSF033490">
    <property type="entry name" value="MazF"/>
    <property type="match status" value="1"/>
</dbReference>
<dbReference type="GO" id="GO:0006402">
    <property type="term" value="P:mRNA catabolic process"/>
    <property type="evidence" value="ECO:0007669"/>
    <property type="project" value="TreeGrafter"/>
</dbReference>
<dbReference type="SUPFAM" id="SSF50118">
    <property type="entry name" value="Cell growth inhibitor/plasmid maintenance toxic component"/>
    <property type="match status" value="1"/>
</dbReference>
<dbReference type="GO" id="GO:0016787">
    <property type="term" value="F:hydrolase activity"/>
    <property type="evidence" value="ECO:0007669"/>
    <property type="project" value="UniProtKB-KW"/>
</dbReference>
<evidence type="ECO:0000256" key="3">
    <source>
        <dbReference type="PIRNR" id="PIRNR033490"/>
    </source>
</evidence>
<keyword evidence="3" id="KW-0255">Endonuclease</keyword>
<evidence type="ECO:0000256" key="2">
    <source>
        <dbReference type="ARBA" id="ARBA00022649"/>
    </source>
</evidence>
<name>G5JDQ8_CROWT</name>
<dbReference type="EC" id="3.1.-.-" evidence="3"/>
<dbReference type="AlphaFoldDB" id="G5JDQ8"/>
<dbReference type="EMBL" id="AESD01000876">
    <property type="protein sequence ID" value="EHJ09679.1"/>
    <property type="molecule type" value="Genomic_DNA"/>
</dbReference>
<protein>
    <recommendedName>
        <fullName evidence="3">mRNA interferase</fullName>
        <ecNumber evidence="3">3.1.-.-</ecNumber>
    </recommendedName>
</protein>
<dbReference type="GO" id="GO:0016075">
    <property type="term" value="P:rRNA catabolic process"/>
    <property type="evidence" value="ECO:0007669"/>
    <property type="project" value="TreeGrafter"/>
</dbReference>
<evidence type="ECO:0000313" key="5">
    <source>
        <dbReference type="Proteomes" id="UP000003477"/>
    </source>
</evidence>
<dbReference type="Gene3D" id="2.30.30.110">
    <property type="match status" value="1"/>
</dbReference>
<dbReference type="PATRIC" id="fig|423471.3.peg.5184"/>
<gene>
    <name evidence="4" type="ORF">CWATWH0003_5549</name>
</gene>
<dbReference type="Pfam" id="PF02452">
    <property type="entry name" value="PemK_toxin"/>
    <property type="match status" value="1"/>
</dbReference>
<comment type="caution">
    <text evidence="4">The sequence shown here is derived from an EMBL/GenBank/DDBJ whole genome shotgun (WGS) entry which is preliminary data.</text>
</comment>
<evidence type="ECO:0000256" key="1">
    <source>
        <dbReference type="ARBA" id="ARBA00007521"/>
    </source>
</evidence>